<keyword evidence="2" id="KW-1133">Transmembrane helix</keyword>
<feature type="compositionally biased region" description="Polar residues" evidence="1">
    <location>
        <begin position="98"/>
        <end position="107"/>
    </location>
</feature>
<evidence type="ECO:0000313" key="3">
    <source>
        <dbReference type="EMBL" id="KAK8043340.1"/>
    </source>
</evidence>
<feature type="region of interest" description="Disordered" evidence="1">
    <location>
        <begin position="77"/>
        <end position="109"/>
    </location>
</feature>
<reference evidence="3 4" key="1">
    <citation type="submission" date="2023-01" db="EMBL/GenBank/DDBJ databases">
        <title>Analysis of 21 Apiospora genomes using comparative genomics revels a genus with tremendous synthesis potential of carbohydrate active enzymes and secondary metabolites.</title>
        <authorList>
            <person name="Sorensen T."/>
        </authorList>
    </citation>
    <scope>NUCLEOTIDE SEQUENCE [LARGE SCALE GENOMIC DNA]</scope>
    <source>
        <strain evidence="3 4">CBS 33761</strain>
    </source>
</reference>
<evidence type="ECO:0000256" key="2">
    <source>
        <dbReference type="SAM" id="Phobius"/>
    </source>
</evidence>
<proteinExistence type="predicted"/>
<keyword evidence="2" id="KW-0472">Membrane</keyword>
<protein>
    <submittedName>
        <fullName evidence="3">Uncharacterized protein</fullName>
    </submittedName>
</protein>
<accession>A0ABR1TBJ1</accession>
<keyword evidence="4" id="KW-1185">Reference proteome</keyword>
<name>A0ABR1TBJ1_9PEZI</name>
<evidence type="ECO:0000256" key="1">
    <source>
        <dbReference type="SAM" id="MobiDB-lite"/>
    </source>
</evidence>
<feature type="compositionally biased region" description="Basic and acidic residues" evidence="1">
    <location>
        <begin position="83"/>
        <end position="96"/>
    </location>
</feature>
<comment type="caution">
    <text evidence="3">The sequence shown here is derived from an EMBL/GenBank/DDBJ whole genome shotgun (WGS) entry which is preliminary data.</text>
</comment>
<keyword evidence="2" id="KW-0812">Transmembrane</keyword>
<sequence>MPAILITAPDLSQNHPNGKPGINNTMIAEAVMAALKLDDYWITGGKGAIILANIVFGLLGLLLLIALFAYIITLRHNQKQRSGKPEAYQRRADVGRPENNSQCNTAGRNEVVQLPKVDKVDDAGSERSFVSAQQFQSCV</sequence>
<dbReference type="EMBL" id="JAQQWK010000004">
    <property type="protein sequence ID" value="KAK8043340.1"/>
    <property type="molecule type" value="Genomic_DNA"/>
</dbReference>
<gene>
    <name evidence="3" type="ORF">PG993_005770</name>
</gene>
<feature type="transmembrane region" description="Helical" evidence="2">
    <location>
        <begin position="48"/>
        <end position="72"/>
    </location>
</feature>
<dbReference type="Proteomes" id="UP001444661">
    <property type="component" value="Unassembled WGS sequence"/>
</dbReference>
<evidence type="ECO:0000313" key="4">
    <source>
        <dbReference type="Proteomes" id="UP001444661"/>
    </source>
</evidence>
<organism evidence="3 4">
    <name type="scientific">Apiospora rasikravindrae</name>
    <dbReference type="NCBI Taxonomy" id="990691"/>
    <lineage>
        <taxon>Eukaryota</taxon>
        <taxon>Fungi</taxon>
        <taxon>Dikarya</taxon>
        <taxon>Ascomycota</taxon>
        <taxon>Pezizomycotina</taxon>
        <taxon>Sordariomycetes</taxon>
        <taxon>Xylariomycetidae</taxon>
        <taxon>Amphisphaeriales</taxon>
        <taxon>Apiosporaceae</taxon>
        <taxon>Apiospora</taxon>
    </lineage>
</organism>